<evidence type="ECO:0000313" key="2">
    <source>
        <dbReference type="Proteomes" id="UP000076794"/>
    </source>
</evidence>
<accession>A0A161IEY9</accession>
<dbReference type="Proteomes" id="UP000076794">
    <property type="component" value="Chromosome"/>
</dbReference>
<proteinExistence type="predicted"/>
<evidence type="ECO:0000313" key="1">
    <source>
        <dbReference type="EMBL" id="ANC31957.1"/>
    </source>
</evidence>
<keyword evidence="2" id="KW-1185">Reference proteome</keyword>
<protein>
    <submittedName>
        <fullName evidence="1">Uncharacterized protein</fullName>
    </submittedName>
</protein>
<gene>
    <name evidence="1" type="ORF">I598_2420</name>
</gene>
<organism evidence="1 2">
    <name type="scientific">Isoptericola dokdonensis DS-3</name>
    <dbReference type="NCBI Taxonomy" id="1300344"/>
    <lineage>
        <taxon>Bacteria</taxon>
        <taxon>Bacillati</taxon>
        <taxon>Actinomycetota</taxon>
        <taxon>Actinomycetes</taxon>
        <taxon>Micrococcales</taxon>
        <taxon>Promicromonosporaceae</taxon>
        <taxon>Isoptericola</taxon>
    </lineage>
</organism>
<sequence>MTVAGKTIADPFKQLTEYAHRYSGTLTKYDLGGSGDANVLTADEVTRTRIIASRISATESAWFVERGRSAPWSQVAADASLASADPAEPDGLYAAAIALYDHFREAAPKGVATAKIHKVLHLKRPALIPILDSRLLAAYGPAAAEAARRHPDLGARRLNWVAIREDLIDESNARALTEVRARLAADEDATVRVMARLTDLRLLDAVAWRAG</sequence>
<dbReference type="Pfam" id="PF19827">
    <property type="entry name" value="DUF6308"/>
    <property type="match status" value="1"/>
</dbReference>
<name>A0A161IEY9_9MICO</name>
<dbReference type="KEGG" id="ido:I598_2420"/>
<dbReference type="InterPro" id="IPR046275">
    <property type="entry name" value="DUF6308"/>
</dbReference>
<dbReference type="STRING" id="1300344.I598_2420"/>
<dbReference type="AlphaFoldDB" id="A0A161IEY9"/>
<reference evidence="1 2" key="1">
    <citation type="submission" date="2016-01" db="EMBL/GenBank/DDBJ databases">
        <title>Complete genome sequence of a soil Actinobacterium, Isoptericola dokdonensis DS-3.</title>
        <authorList>
            <person name="Kwon S.-K."/>
            <person name="Kim J.F."/>
        </authorList>
    </citation>
    <scope>NUCLEOTIDE SEQUENCE [LARGE SCALE GENOMIC DNA]</scope>
    <source>
        <strain evidence="1 2">DS-3</strain>
    </source>
</reference>
<dbReference type="EMBL" id="CP014209">
    <property type="protein sequence ID" value="ANC31957.1"/>
    <property type="molecule type" value="Genomic_DNA"/>
</dbReference>
<dbReference type="PATRIC" id="fig|1300344.3.peg.2426"/>